<protein>
    <submittedName>
        <fullName evidence="4">Coiled-coil domain-containing protein 142</fullName>
    </submittedName>
</protein>
<accession>A0A8J6ADF9</accession>
<feature type="compositionally biased region" description="Basic and acidic residues" evidence="1">
    <location>
        <begin position="85"/>
        <end position="100"/>
    </location>
</feature>
<comment type="caution">
    <text evidence="4">The sequence shown here is derived from an EMBL/GenBank/DDBJ whole genome shotgun (WGS) entry which is preliminary data.</text>
</comment>
<feature type="compositionally biased region" description="Polar residues" evidence="1">
    <location>
        <begin position="47"/>
        <end position="57"/>
    </location>
</feature>
<feature type="region of interest" description="Disordered" evidence="1">
    <location>
        <begin position="1"/>
        <end position="152"/>
    </location>
</feature>
<proteinExistence type="predicted"/>
<gene>
    <name evidence="4" type="ORF">J0S82_000981</name>
</gene>
<dbReference type="InterPro" id="IPR026700">
    <property type="entry name" value="CCDC142"/>
</dbReference>
<feature type="compositionally biased region" description="Basic and acidic residues" evidence="1">
    <location>
        <begin position="1"/>
        <end position="13"/>
    </location>
</feature>
<organism evidence="4 5">
    <name type="scientific">Galemys pyrenaicus</name>
    <name type="common">Iberian desman</name>
    <name type="synonym">Pyrenean desman</name>
    <dbReference type="NCBI Taxonomy" id="202257"/>
    <lineage>
        <taxon>Eukaryota</taxon>
        <taxon>Metazoa</taxon>
        <taxon>Chordata</taxon>
        <taxon>Craniata</taxon>
        <taxon>Vertebrata</taxon>
        <taxon>Euteleostomi</taxon>
        <taxon>Mammalia</taxon>
        <taxon>Eutheria</taxon>
        <taxon>Laurasiatheria</taxon>
        <taxon>Eulipotyphla</taxon>
        <taxon>Talpidae</taxon>
        <taxon>Galemys</taxon>
    </lineage>
</organism>
<name>A0A8J6ADF9_GALPY</name>
<dbReference type="EMBL" id="JAGFMF010011626">
    <property type="protein sequence ID" value="KAG8518743.1"/>
    <property type="molecule type" value="Genomic_DNA"/>
</dbReference>
<evidence type="ECO:0000313" key="5">
    <source>
        <dbReference type="Proteomes" id="UP000700334"/>
    </source>
</evidence>
<reference evidence="4" key="1">
    <citation type="journal article" date="2021" name="Evol. Appl.">
        <title>The genome of the Pyrenean desman and the effects of bottlenecks and inbreeding on the genomic landscape of an endangered species.</title>
        <authorList>
            <person name="Escoda L."/>
            <person name="Castresana J."/>
        </authorList>
    </citation>
    <scope>NUCLEOTIDE SEQUENCE</scope>
    <source>
        <strain evidence="4">IBE-C5619</strain>
    </source>
</reference>
<dbReference type="AlphaFoldDB" id="A0A8J6ADF9"/>
<sequence length="872" mass="94758">GQKPPATERESVHDGPGCSREGGDGSRAGAESRPLRALGGAEKGESLGQSLTQQPMAQASRAGGLLPPLAPAPPSWAQPEGAGEEQWKRQRTDALRRDGRGWPGLPVAGSVPCLDPSGAQPWWAAPPDRDERHGADAANRGQEPAGGGPIPPALQRLRAILLRLHREREQLLQARDYARHLQAVVRSLRVLGPGAPAPCPDQLPQLCRDLLPQPSGRAVPRVGPQEAPEPLLQARPVGLAAQLLDATIEMQLRALGRAPASPGVSTELADLLVALPTYHQLQGKALNHVPGAARPFPPTRVLRLLTGERGYQVAGLLEEALWGSGLQDQLRRRCQEERELLPGLLGLLGSVTASASSGPGLGGAGALWSQYWTLLWAACAQSLDLSLRPWRDPMAAAQQLNQALGQASLPQECKKELASLGRSLFHHSLIWSWDQGFCQALGSAGGETSNLSSSSHTTKLLQQLFPPLLDALRETTSGLIFCRPAGPTPLALGLCTLQTTLLWFWGRAQQHLAVWAPGSFLLLTQKDLPPLLHEAEVLSSLVSEESLVPDVEQQLGLEIQKLTTQFQLLPEESLNLFSQECHKQATHGFEIYMPRGRYWRHHLCPASWGGGEWERWGDSVTTPPNLGFSVSILILAFSVPFPRSLSIEHSVIYPVFFLFTPELPSVPSEYAGLVVRTVLEPVLQGLQGLPSQAQAPALSQALTAILGAWLDHILNHGIRFSLQGALQLRQDFGVVRELLEEEQWELCPELRQTLLTLSIFQRLDGALLCLLQQPLPKPRVQRRSPCCCACNEVQTTELPSSSLNSLENLEPPLRPGTSSAQTAQLLSTLWGGGPSPEAYLVGNQQAWLALRQNQRPRWYLPFLFCLGLSPES</sequence>
<dbReference type="InterPro" id="IPR055350">
    <property type="entry name" value="CCDC142_C"/>
</dbReference>
<dbReference type="OrthoDB" id="6579237at2759"/>
<evidence type="ECO:0000256" key="1">
    <source>
        <dbReference type="SAM" id="MobiDB-lite"/>
    </source>
</evidence>
<evidence type="ECO:0000313" key="4">
    <source>
        <dbReference type="EMBL" id="KAG8518743.1"/>
    </source>
</evidence>
<feature type="domain" description="Coiled-coil protein 142 C-terminal" evidence="2">
    <location>
        <begin position="660"/>
        <end position="848"/>
    </location>
</feature>
<dbReference type="Pfam" id="PF25081">
    <property type="entry name" value="CC142_N"/>
    <property type="match status" value="1"/>
</dbReference>
<evidence type="ECO:0000259" key="3">
    <source>
        <dbReference type="Pfam" id="PF25081"/>
    </source>
</evidence>
<feature type="non-terminal residue" evidence="4">
    <location>
        <position position="872"/>
    </location>
</feature>
<feature type="domain" description="Coiled-coil protein 142 C-terminal" evidence="2">
    <location>
        <begin position="375"/>
        <end position="605"/>
    </location>
</feature>
<dbReference type="PANTHER" id="PTHR21436">
    <property type="entry name" value="COILED-COIL DOMAIN-CONTAINING PROTEIN 142"/>
    <property type="match status" value="1"/>
</dbReference>
<feature type="domain" description="CC142 N-terminal" evidence="3">
    <location>
        <begin position="152"/>
        <end position="349"/>
    </location>
</feature>
<evidence type="ECO:0000259" key="2">
    <source>
        <dbReference type="Pfam" id="PF14923"/>
    </source>
</evidence>
<dbReference type="Proteomes" id="UP000700334">
    <property type="component" value="Unassembled WGS sequence"/>
</dbReference>
<dbReference type="Pfam" id="PF14923">
    <property type="entry name" value="CCDC142"/>
    <property type="match status" value="2"/>
</dbReference>
<dbReference type="InterPro" id="IPR056901">
    <property type="entry name" value="CC142_N"/>
</dbReference>
<dbReference type="PANTHER" id="PTHR21436:SF2">
    <property type="entry name" value="COILED-COIL DOMAIN-CONTAINING PROTEIN 142"/>
    <property type="match status" value="1"/>
</dbReference>
<keyword evidence="5" id="KW-1185">Reference proteome</keyword>